<protein>
    <submittedName>
        <fullName evidence="2">Uncharacterized protein</fullName>
    </submittedName>
</protein>
<evidence type="ECO:0000256" key="1">
    <source>
        <dbReference type="SAM" id="MobiDB-lite"/>
    </source>
</evidence>
<reference evidence="2 3" key="1">
    <citation type="submission" date="2014-04" db="EMBL/GenBank/DDBJ databases">
        <authorList>
            <consortium name="DOE Joint Genome Institute"/>
            <person name="Kuo A."/>
            <person name="Kohler A."/>
            <person name="Jargeat P."/>
            <person name="Nagy L.G."/>
            <person name="Floudas D."/>
            <person name="Copeland A."/>
            <person name="Barry K.W."/>
            <person name="Cichocki N."/>
            <person name="Veneault-Fourrey C."/>
            <person name="LaButti K."/>
            <person name="Lindquist E.A."/>
            <person name="Lipzen A."/>
            <person name="Lundell T."/>
            <person name="Morin E."/>
            <person name="Murat C."/>
            <person name="Sun H."/>
            <person name="Tunlid A."/>
            <person name="Henrissat B."/>
            <person name="Grigoriev I.V."/>
            <person name="Hibbett D.S."/>
            <person name="Martin F."/>
            <person name="Nordberg H.P."/>
            <person name="Cantor M.N."/>
            <person name="Hua S.X."/>
        </authorList>
    </citation>
    <scope>NUCLEOTIDE SEQUENCE [LARGE SCALE GENOMIC DNA]</scope>
    <source>
        <strain evidence="2 3">Ve08.2h10</strain>
    </source>
</reference>
<evidence type="ECO:0000313" key="3">
    <source>
        <dbReference type="Proteomes" id="UP000054538"/>
    </source>
</evidence>
<feature type="region of interest" description="Disordered" evidence="1">
    <location>
        <begin position="16"/>
        <end position="96"/>
    </location>
</feature>
<feature type="compositionally biased region" description="Low complexity" evidence="1">
    <location>
        <begin position="57"/>
        <end position="81"/>
    </location>
</feature>
<sequence>MPPTVLLPSPAVLAPLPAIPQQSTSPIHGATPTAPSPSLQPPSAEIQQSSAPPIAVLSAQGGSAGSQPAGAPGALPAIISPDEAGQPPSAVIPMDDVQAPPHITATEVADATSTVAFTPAEQEQHAVVPVSAADIEVEVVETKGVAEPSTPLALPVPLPTPSTE</sequence>
<organism evidence="2 3">
    <name type="scientific">Paxillus rubicundulus Ve08.2h10</name>
    <dbReference type="NCBI Taxonomy" id="930991"/>
    <lineage>
        <taxon>Eukaryota</taxon>
        <taxon>Fungi</taxon>
        <taxon>Dikarya</taxon>
        <taxon>Basidiomycota</taxon>
        <taxon>Agaricomycotina</taxon>
        <taxon>Agaricomycetes</taxon>
        <taxon>Agaricomycetidae</taxon>
        <taxon>Boletales</taxon>
        <taxon>Paxilineae</taxon>
        <taxon>Paxillaceae</taxon>
        <taxon>Paxillus</taxon>
    </lineage>
</organism>
<gene>
    <name evidence="2" type="ORF">PAXRUDRAFT_17961</name>
</gene>
<dbReference type="EMBL" id="KN827303">
    <property type="protein sequence ID" value="KIK76763.1"/>
    <property type="molecule type" value="Genomic_DNA"/>
</dbReference>
<feature type="compositionally biased region" description="Pro residues" evidence="1">
    <location>
        <begin position="154"/>
        <end position="164"/>
    </location>
</feature>
<reference evidence="3" key="2">
    <citation type="submission" date="2015-01" db="EMBL/GenBank/DDBJ databases">
        <title>Evolutionary Origins and Diversification of the Mycorrhizal Mutualists.</title>
        <authorList>
            <consortium name="DOE Joint Genome Institute"/>
            <consortium name="Mycorrhizal Genomics Consortium"/>
            <person name="Kohler A."/>
            <person name="Kuo A."/>
            <person name="Nagy L.G."/>
            <person name="Floudas D."/>
            <person name="Copeland A."/>
            <person name="Barry K.W."/>
            <person name="Cichocki N."/>
            <person name="Veneault-Fourrey C."/>
            <person name="LaButti K."/>
            <person name="Lindquist E.A."/>
            <person name="Lipzen A."/>
            <person name="Lundell T."/>
            <person name="Morin E."/>
            <person name="Murat C."/>
            <person name="Riley R."/>
            <person name="Ohm R."/>
            <person name="Sun H."/>
            <person name="Tunlid A."/>
            <person name="Henrissat B."/>
            <person name="Grigoriev I.V."/>
            <person name="Hibbett D.S."/>
            <person name="Martin F."/>
        </authorList>
    </citation>
    <scope>NUCLEOTIDE SEQUENCE [LARGE SCALE GENOMIC DNA]</scope>
    <source>
        <strain evidence="3">Ve08.2h10</strain>
    </source>
</reference>
<dbReference type="HOGENOM" id="CLU_1360815_0_0_1"/>
<proteinExistence type="predicted"/>
<dbReference type="AlphaFoldDB" id="A0A0D0CNA2"/>
<evidence type="ECO:0000313" key="2">
    <source>
        <dbReference type="EMBL" id="KIK76763.1"/>
    </source>
</evidence>
<feature type="region of interest" description="Disordered" evidence="1">
    <location>
        <begin position="145"/>
        <end position="164"/>
    </location>
</feature>
<keyword evidence="3" id="KW-1185">Reference proteome</keyword>
<dbReference type="InParanoid" id="A0A0D0CNA2"/>
<name>A0A0D0CNA2_9AGAM</name>
<dbReference type="Proteomes" id="UP000054538">
    <property type="component" value="Unassembled WGS sequence"/>
</dbReference>
<accession>A0A0D0CNA2</accession>